<comment type="pathway">
    <text evidence="18">Nucleotide-sugar biosynthesis; UDP-N-acetyl-alpha-D-glucosamine biosynthesis; N-acetyl-alpha-D-glucosamine 1-phosphate from alpha-D-glucosamine 6-phosphate (route II): step 2/2.</text>
</comment>
<proteinExistence type="inferred from homology"/>
<dbReference type="InterPro" id="IPR050065">
    <property type="entry name" value="GlmU-like"/>
</dbReference>
<feature type="binding site" evidence="18">
    <location>
        <position position="388"/>
    </location>
    <ligand>
        <name>UDP-N-acetyl-alpha-D-glucosamine</name>
        <dbReference type="ChEBI" id="CHEBI:57705"/>
    </ligand>
</feature>
<feature type="binding site" evidence="18">
    <location>
        <position position="166"/>
    </location>
    <ligand>
        <name>UDP-N-acetyl-alpha-D-glucosamine</name>
        <dbReference type="ChEBI" id="CHEBI:57705"/>
    </ligand>
</feature>
<dbReference type="Pfam" id="PF00132">
    <property type="entry name" value="Hexapep"/>
    <property type="match status" value="1"/>
</dbReference>
<evidence type="ECO:0000256" key="9">
    <source>
        <dbReference type="ARBA" id="ARBA00022842"/>
    </source>
</evidence>
<evidence type="ECO:0000256" key="18">
    <source>
        <dbReference type="HAMAP-Rule" id="MF_01631"/>
    </source>
</evidence>
<comment type="caution">
    <text evidence="21">The sequence shown here is derived from an EMBL/GenBank/DDBJ whole genome shotgun (WGS) entry which is preliminary data.</text>
</comment>
<evidence type="ECO:0000313" key="21">
    <source>
        <dbReference type="EMBL" id="GGO88377.1"/>
    </source>
</evidence>
<reference evidence="21" key="2">
    <citation type="submission" date="2020-09" db="EMBL/GenBank/DDBJ databases">
        <authorList>
            <person name="Sun Q."/>
            <person name="Zhou Y."/>
        </authorList>
    </citation>
    <scope>NUCLEOTIDE SEQUENCE</scope>
    <source>
        <strain evidence="21">CGMCC 4.7201</strain>
    </source>
</reference>
<feature type="binding site" evidence="18">
    <location>
        <position position="80"/>
    </location>
    <ligand>
        <name>UDP-N-acetyl-alpha-D-glucosamine</name>
        <dbReference type="ChEBI" id="CHEBI:57705"/>
    </ligand>
</feature>
<feature type="binding site" evidence="18">
    <location>
        <position position="344"/>
    </location>
    <ligand>
        <name>UDP-N-acetyl-alpha-D-glucosamine</name>
        <dbReference type="ChEBI" id="CHEBI:57705"/>
    </ligand>
</feature>
<dbReference type="GO" id="GO:0009245">
    <property type="term" value="P:lipid A biosynthetic process"/>
    <property type="evidence" value="ECO:0007669"/>
    <property type="project" value="UniProtKB-UniRule"/>
</dbReference>
<evidence type="ECO:0000256" key="17">
    <source>
        <dbReference type="ARBA" id="ARBA00049628"/>
    </source>
</evidence>
<evidence type="ECO:0000313" key="22">
    <source>
        <dbReference type="Proteomes" id="UP000641932"/>
    </source>
</evidence>
<dbReference type="EC" id="2.7.7.23" evidence="18"/>
<dbReference type="GO" id="GO:0008360">
    <property type="term" value="P:regulation of cell shape"/>
    <property type="evidence" value="ECO:0007669"/>
    <property type="project" value="UniProtKB-KW"/>
</dbReference>
<dbReference type="GO" id="GO:0005737">
    <property type="term" value="C:cytoplasm"/>
    <property type="evidence" value="ECO:0007669"/>
    <property type="project" value="UniProtKB-SubCell"/>
</dbReference>
<feature type="region of interest" description="Disordered" evidence="19">
    <location>
        <begin position="464"/>
        <end position="487"/>
    </location>
</feature>
<evidence type="ECO:0000256" key="6">
    <source>
        <dbReference type="ARBA" id="ARBA00022695"/>
    </source>
</evidence>
<evidence type="ECO:0000256" key="15">
    <source>
        <dbReference type="ARBA" id="ARBA00048247"/>
    </source>
</evidence>
<feature type="binding site" evidence="18">
    <location>
        <position position="416"/>
    </location>
    <ligand>
        <name>acetyl-CoA</name>
        <dbReference type="ChEBI" id="CHEBI:57288"/>
    </ligand>
</feature>
<dbReference type="SUPFAM" id="SSF51161">
    <property type="entry name" value="Trimeric LpxA-like enzymes"/>
    <property type="match status" value="1"/>
</dbReference>
<evidence type="ECO:0000256" key="8">
    <source>
        <dbReference type="ARBA" id="ARBA00022737"/>
    </source>
</evidence>
<evidence type="ECO:0000256" key="2">
    <source>
        <dbReference type="ARBA" id="ARBA00007707"/>
    </source>
</evidence>
<feature type="active site" description="Proton acceptor" evidence="18">
    <location>
        <position position="374"/>
    </location>
</feature>
<evidence type="ECO:0000256" key="1">
    <source>
        <dbReference type="ARBA" id="ARBA00004496"/>
    </source>
</evidence>
<comment type="subcellular location">
    <subcellularLocation>
        <location evidence="1 18">Cytoplasm</location>
    </subcellularLocation>
</comment>
<comment type="catalytic activity">
    <reaction evidence="16 18">
        <text>N-acetyl-alpha-D-glucosamine 1-phosphate + UTP + H(+) = UDP-N-acetyl-alpha-D-glucosamine + diphosphate</text>
        <dbReference type="Rhea" id="RHEA:13509"/>
        <dbReference type="ChEBI" id="CHEBI:15378"/>
        <dbReference type="ChEBI" id="CHEBI:33019"/>
        <dbReference type="ChEBI" id="CHEBI:46398"/>
        <dbReference type="ChEBI" id="CHEBI:57705"/>
        <dbReference type="ChEBI" id="CHEBI:57776"/>
        <dbReference type="EC" id="2.7.7.23"/>
    </reaction>
</comment>
<dbReference type="CDD" id="cd02540">
    <property type="entry name" value="GT2_GlmU_N_bac"/>
    <property type="match status" value="1"/>
</dbReference>
<comment type="similarity">
    <text evidence="3 18">In the N-terminal section; belongs to the N-acetylglucosamine-1-phosphate uridyltransferase family.</text>
</comment>
<feature type="region of interest" description="Pyrophosphorylase" evidence="18">
    <location>
        <begin position="1"/>
        <end position="241"/>
    </location>
</feature>
<dbReference type="InterPro" id="IPR029044">
    <property type="entry name" value="Nucleotide-diphossugar_trans"/>
</dbReference>
<evidence type="ECO:0000256" key="16">
    <source>
        <dbReference type="ARBA" id="ARBA00048493"/>
    </source>
</evidence>
<feature type="region of interest" description="N-acetyltransferase" evidence="18">
    <location>
        <begin position="263"/>
        <end position="487"/>
    </location>
</feature>
<feature type="binding site" evidence="18">
    <location>
        <position position="181"/>
    </location>
    <ligand>
        <name>UDP-N-acetyl-alpha-D-glucosamine</name>
        <dbReference type="ChEBI" id="CHEBI:57705"/>
    </ligand>
</feature>
<dbReference type="GO" id="GO:0019134">
    <property type="term" value="F:glucosamine-1-phosphate N-acetyltransferase activity"/>
    <property type="evidence" value="ECO:0007669"/>
    <property type="project" value="UniProtKB-UniRule"/>
</dbReference>
<organism evidence="21 22">
    <name type="scientific">Wenjunlia tyrosinilytica</name>
    <dbReference type="NCBI Taxonomy" id="1544741"/>
    <lineage>
        <taxon>Bacteria</taxon>
        <taxon>Bacillati</taxon>
        <taxon>Actinomycetota</taxon>
        <taxon>Actinomycetes</taxon>
        <taxon>Kitasatosporales</taxon>
        <taxon>Streptomycetaceae</taxon>
        <taxon>Wenjunlia</taxon>
    </lineage>
</organism>
<evidence type="ECO:0000256" key="3">
    <source>
        <dbReference type="ARBA" id="ARBA00007947"/>
    </source>
</evidence>
<dbReference type="Pfam" id="PF12804">
    <property type="entry name" value="NTP_transf_3"/>
    <property type="match status" value="1"/>
</dbReference>
<feature type="binding site" evidence="18">
    <location>
        <position position="114"/>
    </location>
    <ligand>
        <name>Mg(2+)</name>
        <dbReference type="ChEBI" id="CHEBI:18420"/>
    </ligand>
</feature>
<evidence type="ECO:0000256" key="14">
    <source>
        <dbReference type="ARBA" id="ARBA00023316"/>
    </source>
</evidence>
<comment type="caution">
    <text evidence="18">Lacks conserved residue(s) required for the propagation of feature annotation.</text>
</comment>
<dbReference type="GO" id="GO:0009252">
    <property type="term" value="P:peptidoglycan biosynthetic process"/>
    <property type="evidence" value="ECO:0007669"/>
    <property type="project" value="UniProtKB-UniRule"/>
</dbReference>
<keyword evidence="9 18" id="KW-0460">Magnesium</keyword>
<keyword evidence="10 18" id="KW-0133">Cell shape</keyword>
<evidence type="ECO:0000256" key="19">
    <source>
        <dbReference type="SAM" id="MobiDB-lite"/>
    </source>
</evidence>
<feature type="binding site" evidence="18">
    <location>
        <position position="362"/>
    </location>
    <ligand>
        <name>UDP-N-acetyl-alpha-D-glucosamine</name>
        <dbReference type="ChEBI" id="CHEBI:57705"/>
    </ligand>
</feature>
<feature type="binding site" evidence="18">
    <location>
        <position position="391"/>
    </location>
    <ligand>
        <name>acetyl-CoA</name>
        <dbReference type="ChEBI" id="CHEBI:57288"/>
    </ligand>
</feature>
<evidence type="ECO:0000256" key="7">
    <source>
        <dbReference type="ARBA" id="ARBA00022723"/>
    </source>
</evidence>
<feature type="binding site" evidence="18">
    <location>
        <position position="434"/>
    </location>
    <ligand>
        <name>acetyl-CoA</name>
        <dbReference type="ChEBI" id="CHEBI:57288"/>
    </ligand>
</feature>
<dbReference type="InterPro" id="IPR011004">
    <property type="entry name" value="Trimer_LpxA-like_sf"/>
</dbReference>
<dbReference type="CDD" id="cd03353">
    <property type="entry name" value="LbH_GlmU_C"/>
    <property type="match status" value="1"/>
</dbReference>
<dbReference type="InterPro" id="IPR001451">
    <property type="entry name" value="Hexapep"/>
</dbReference>
<dbReference type="SUPFAM" id="SSF53448">
    <property type="entry name" value="Nucleotide-diphospho-sugar transferases"/>
    <property type="match status" value="1"/>
</dbReference>
<keyword evidence="14 18" id="KW-0961">Cell wall biogenesis/degradation</keyword>
<feature type="binding site" evidence="18">
    <location>
        <position position="239"/>
    </location>
    <ligand>
        <name>Mg(2+)</name>
        <dbReference type="ChEBI" id="CHEBI:18420"/>
    </ligand>
</feature>
<keyword evidence="13 18" id="KW-0012">Acyltransferase</keyword>
<feature type="domain" description="MobA-like NTP transferase" evidence="20">
    <location>
        <begin position="9"/>
        <end position="150"/>
    </location>
</feature>
<dbReference type="AlphaFoldDB" id="A0A917ZQH3"/>
<keyword evidence="4 18" id="KW-0963">Cytoplasm</keyword>
<evidence type="ECO:0000256" key="10">
    <source>
        <dbReference type="ARBA" id="ARBA00022960"/>
    </source>
</evidence>
<feature type="region of interest" description="Linker" evidence="18">
    <location>
        <begin position="242"/>
        <end position="262"/>
    </location>
</feature>
<evidence type="ECO:0000259" key="20">
    <source>
        <dbReference type="Pfam" id="PF12804"/>
    </source>
</evidence>
<dbReference type="NCBIfam" id="NF010932">
    <property type="entry name" value="PRK14352.1"/>
    <property type="match status" value="1"/>
</dbReference>
<dbReference type="PANTHER" id="PTHR43584">
    <property type="entry name" value="NUCLEOTIDYL TRANSFERASE"/>
    <property type="match status" value="1"/>
</dbReference>
<feature type="binding site" evidence="18">
    <location>
        <position position="239"/>
    </location>
    <ligand>
        <name>UDP-N-acetyl-alpha-D-glucosamine</name>
        <dbReference type="ChEBI" id="CHEBI:57705"/>
    </ligand>
</feature>
<dbReference type="HAMAP" id="MF_01631">
    <property type="entry name" value="GlmU"/>
    <property type="match status" value="1"/>
</dbReference>
<gene>
    <name evidence="18 21" type="primary">glmU</name>
    <name evidence="21" type="ORF">GCM10012280_29040</name>
</gene>
<keyword evidence="12 18" id="KW-0511">Multifunctional enzyme</keyword>
<keyword evidence="7 18" id="KW-0479">Metal-binding</keyword>
<feature type="binding site" evidence="18">
    <location>
        <begin position="12"/>
        <end position="15"/>
    </location>
    <ligand>
        <name>UDP-N-acetyl-alpha-D-glucosamine</name>
        <dbReference type="ChEBI" id="CHEBI:57705"/>
    </ligand>
</feature>
<comment type="function">
    <text evidence="17 18">Catalyzes the last two sequential reactions in the de novo biosynthetic pathway for UDP-N-acetylglucosamine (UDP-GlcNAc). The C-terminal domain catalyzes the transfer of acetyl group from acetyl coenzyme A to glucosamine-1-phosphate (GlcN-1-P) to produce N-acetylglucosamine-1-phosphate (GlcNAc-1-P), which is converted into UDP-GlcNAc by the transfer of uridine 5-monophosphate (from uridine 5-triphosphate), a reaction catalyzed by the N-terminal domain.</text>
</comment>
<comment type="catalytic activity">
    <reaction evidence="15 18">
        <text>alpha-D-glucosamine 1-phosphate + acetyl-CoA = N-acetyl-alpha-D-glucosamine 1-phosphate + CoA + H(+)</text>
        <dbReference type="Rhea" id="RHEA:13725"/>
        <dbReference type="ChEBI" id="CHEBI:15378"/>
        <dbReference type="ChEBI" id="CHEBI:57287"/>
        <dbReference type="ChEBI" id="CHEBI:57288"/>
        <dbReference type="ChEBI" id="CHEBI:57776"/>
        <dbReference type="ChEBI" id="CHEBI:58516"/>
        <dbReference type="EC" id="2.3.1.157"/>
    </reaction>
</comment>
<dbReference type="GO" id="GO:0003977">
    <property type="term" value="F:UDP-N-acetylglucosamine diphosphorylase activity"/>
    <property type="evidence" value="ECO:0007669"/>
    <property type="project" value="UniProtKB-UniRule"/>
</dbReference>
<evidence type="ECO:0000256" key="13">
    <source>
        <dbReference type="ARBA" id="ARBA00023315"/>
    </source>
</evidence>
<dbReference type="Proteomes" id="UP000641932">
    <property type="component" value="Unassembled WGS sequence"/>
</dbReference>
<keyword evidence="6 18" id="KW-0548">Nucleotidyltransferase</keyword>
<keyword evidence="11 18" id="KW-0573">Peptidoglycan synthesis</keyword>
<feature type="binding site" evidence="18">
    <location>
        <position position="377"/>
    </location>
    <ligand>
        <name>UDP-N-acetyl-alpha-D-glucosamine</name>
        <dbReference type="ChEBI" id="CHEBI:57705"/>
    </ligand>
</feature>
<dbReference type="InterPro" id="IPR005882">
    <property type="entry name" value="Bifunctional_GlmU"/>
</dbReference>
<dbReference type="Gene3D" id="3.90.550.10">
    <property type="entry name" value="Spore Coat Polysaccharide Biosynthesis Protein SpsA, Chain A"/>
    <property type="match status" value="1"/>
</dbReference>
<dbReference type="GO" id="GO:0006048">
    <property type="term" value="P:UDP-N-acetylglucosamine biosynthetic process"/>
    <property type="evidence" value="ECO:0007669"/>
    <property type="project" value="InterPro"/>
</dbReference>
<feature type="binding site" evidence="18">
    <location>
        <position position="151"/>
    </location>
    <ligand>
        <name>UDP-N-acetyl-alpha-D-glucosamine</name>
        <dbReference type="ChEBI" id="CHEBI:57705"/>
    </ligand>
</feature>
<keyword evidence="22" id="KW-1185">Reference proteome</keyword>
<dbReference type="EC" id="2.3.1.157" evidence="18"/>
<protein>
    <recommendedName>
        <fullName evidence="18">Bifunctional protein GlmU</fullName>
    </recommendedName>
    <domain>
        <recommendedName>
            <fullName evidence="18">UDP-N-acetylglucosamine pyrophosphorylase</fullName>
            <ecNumber evidence="18">2.7.7.23</ecNumber>
        </recommendedName>
        <alternativeName>
            <fullName evidence="18">N-acetylglucosamine-1-phosphate uridyltransferase</fullName>
        </alternativeName>
    </domain>
    <domain>
        <recommendedName>
            <fullName evidence="18">Glucosamine-1-phosphate N-acetyltransferase</fullName>
            <ecNumber evidence="18">2.3.1.157</ecNumber>
        </recommendedName>
    </domain>
</protein>
<sequence>MSPTRPAAVVVLAAGEGTRMKSATLPKVMHPVCGRSLVGHVVAASRELAPEHLVVIVGHMRETVAEHLAEIDPAARSVVQEEQNGTGHAVRVGLEALAAEGVTFDGTVIVTCGDTPLLTADTMRGLVAAHQADGNAVTVLSARMPDPTGYGRIVRSADGSVSGIVEHKDATDEQRGIDEINSGVYAFDGKLLVQALGQVRTDNSQGEEYLTDTLAILRSAGHRVGAVIAGDHREILGINDRVQLAEARRILNGRLTEAAMRAGVTVVDPATTWLDVQVTFEPDAVVLPNTQLQGGTHVGVGAQVGPNSTLKDTFVGAGANVSNTTSDSAHIGPEASVGPYAYLRPGTRLGPKSKAGTYVEMKNARIGEGTKVPHLSYVGDATIGEYSNIGAASVFVNYDGVTKHHTTIGSHCRTGSDNMFVAPVTIGDGAYTAAGSVITKDVPPGSLAVARGQQRNIEGWVARKRPGSAAAEAAQRAREGAGEGGPE</sequence>
<reference evidence="21" key="1">
    <citation type="journal article" date="2014" name="Int. J. Syst. Evol. Microbiol.">
        <title>Complete genome sequence of Corynebacterium casei LMG S-19264T (=DSM 44701T), isolated from a smear-ripened cheese.</title>
        <authorList>
            <consortium name="US DOE Joint Genome Institute (JGI-PGF)"/>
            <person name="Walter F."/>
            <person name="Albersmeier A."/>
            <person name="Kalinowski J."/>
            <person name="Ruckert C."/>
        </authorList>
    </citation>
    <scope>NUCLEOTIDE SEQUENCE</scope>
    <source>
        <strain evidence="21">CGMCC 4.7201</strain>
    </source>
</reference>
<dbReference type="GO" id="GO:0000902">
    <property type="term" value="P:cell morphogenesis"/>
    <property type="evidence" value="ECO:0007669"/>
    <property type="project" value="UniProtKB-UniRule"/>
</dbReference>
<evidence type="ECO:0000256" key="4">
    <source>
        <dbReference type="ARBA" id="ARBA00022490"/>
    </source>
</evidence>
<keyword evidence="5 18" id="KW-0808">Transferase</keyword>
<comment type="cofactor">
    <cofactor evidence="18">
        <name>Mg(2+)</name>
        <dbReference type="ChEBI" id="CHEBI:18420"/>
    </cofactor>
    <text evidence="18">Binds 1 Mg(2+) ion per subunit.</text>
</comment>
<dbReference type="InterPro" id="IPR025877">
    <property type="entry name" value="MobA-like_NTP_Trfase"/>
</dbReference>
<comment type="pathway">
    <text evidence="18">Nucleotide-sugar biosynthesis; UDP-N-acetyl-alpha-D-glucosamine biosynthesis; UDP-N-acetyl-alpha-D-glucosamine from N-acetyl-alpha-D-glucosamine 1-phosphate: step 1/1.</text>
</comment>
<feature type="binding site" evidence="18">
    <location>
        <position position="27"/>
    </location>
    <ligand>
        <name>UDP-N-acetyl-alpha-D-glucosamine</name>
        <dbReference type="ChEBI" id="CHEBI:57705"/>
    </ligand>
</feature>
<dbReference type="InterPro" id="IPR038009">
    <property type="entry name" value="GlmU_C_LbH"/>
</dbReference>
<dbReference type="GO" id="GO:0071555">
    <property type="term" value="P:cell wall organization"/>
    <property type="evidence" value="ECO:0007669"/>
    <property type="project" value="UniProtKB-KW"/>
</dbReference>
<feature type="binding site" evidence="18">
    <location>
        <begin position="397"/>
        <end position="398"/>
    </location>
    <ligand>
        <name>acetyl-CoA</name>
        <dbReference type="ChEBI" id="CHEBI:57288"/>
    </ligand>
</feature>
<feature type="binding site" evidence="18">
    <location>
        <begin position="85"/>
        <end position="86"/>
    </location>
    <ligand>
        <name>UDP-N-acetyl-alpha-D-glucosamine</name>
        <dbReference type="ChEBI" id="CHEBI:57705"/>
    </ligand>
</feature>
<evidence type="ECO:0000256" key="12">
    <source>
        <dbReference type="ARBA" id="ARBA00023268"/>
    </source>
</evidence>
<dbReference type="RefSeq" id="WP_189132061.1">
    <property type="nucleotide sequence ID" value="NZ_BMMS01000011.1"/>
</dbReference>
<comment type="similarity">
    <text evidence="2 18">In the C-terminal section; belongs to the transferase hexapeptide repeat family.</text>
</comment>
<dbReference type="EMBL" id="BMMS01000011">
    <property type="protein sequence ID" value="GGO88377.1"/>
    <property type="molecule type" value="Genomic_DNA"/>
</dbReference>
<accession>A0A917ZQH3</accession>
<dbReference type="Gene3D" id="2.160.10.10">
    <property type="entry name" value="Hexapeptide repeat proteins"/>
    <property type="match status" value="1"/>
</dbReference>
<dbReference type="GO" id="GO:0016020">
    <property type="term" value="C:membrane"/>
    <property type="evidence" value="ECO:0007669"/>
    <property type="project" value="GOC"/>
</dbReference>
<comment type="subunit">
    <text evidence="18">Homotrimer.</text>
</comment>
<name>A0A917ZQH3_9ACTN</name>
<dbReference type="NCBIfam" id="TIGR01173">
    <property type="entry name" value="glmU"/>
    <property type="match status" value="1"/>
</dbReference>
<feature type="binding site" evidence="18">
    <location>
        <position position="451"/>
    </location>
    <ligand>
        <name>acetyl-CoA</name>
        <dbReference type="ChEBI" id="CHEBI:57288"/>
    </ligand>
</feature>
<dbReference type="PANTHER" id="PTHR43584:SF3">
    <property type="entry name" value="BIFUNCTIONAL PROTEIN GLMU"/>
    <property type="match status" value="1"/>
</dbReference>
<evidence type="ECO:0000256" key="11">
    <source>
        <dbReference type="ARBA" id="ARBA00022984"/>
    </source>
</evidence>
<dbReference type="GO" id="GO:0000287">
    <property type="term" value="F:magnesium ion binding"/>
    <property type="evidence" value="ECO:0007669"/>
    <property type="project" value="UniProtKB-UniRule"/>
</dbReference>
<evidence type="ECO:0000256" key="5">
    <source>
        <dbReference type="ARBA" id="ARBA00022679"/>
    </source>
</evidence>
<keyword evidence="8 18" id="KW-0677">Repeat</keyword>
<comment type="pathway">
    <text evidence="18">Bacterial outer membrane biogenesis; LPS lipid A biosynthesis.</text>
</comment>